<dbReference type="KEGG" id="thm:CL1_0320"/>
<dbReference type="RefSeq" id="WP_014788172.1">
    <property type="nucleotide sequence ID" value="NC_018015.1"/>
</dbReference>
<keyword evidence="2" id="KW-1185">Reference proteome</keyword>
<dbReference type="AlphaFoldDB" id="I3ZS47"/>
<dbReference type="HOGENOM" id="CLU_2067927_0_0_2"/>
<dbReference type="GeneID" id="13038978"/>
<dbReference type="OrthoDB" id="376523at2157"/>
<gene>
    <name evidence="1" type="ORF">CL1_0320</name>
</gene>
<reference evidence="1 2" key="1">
    <citation type="journal article" date="2012" name="J. Bacteriol.">
        <title>Complete Genome Sequence of the Hyperthermophilic Archaeon Thermococcus sp. Strain CL1, Isolated from a Paralvinella sp. Polychaete Worm Collected from a Hydrothermal Vent.</title>
        <authorList>
            <person name="Jung J.H."/>
            <person name="Holden J.F."/>
            <person name="Seo D.H."/>
            <person name="Park K.H."/>
            <person name="Shin H."/>
            <person name="Ryu S."/>
            <person name="Lee J.H."/>
            <person name="Park C.S."/>
        </authorList>
    </citation>
    <scope>NUCLEOTIDE SEQUENCE [LARGE SCALE GENOMIC DNA]</scope>
    <source>
        <strain evidence="2">DSM 27260 / KACC 17922 / CL1</strain>
    </source>
</reference>
<accession>I3ZS47</accession>
<proteinExistence type="predicted"/>
<name>I3ZS47_THECF</name>
<protein>
    <submittedName>
        <fullName evidence="1">Uncharacterized protein</fullName>
    </submittedName>
</protein>
<sequence>MNLEGIITARYTGSKYWNSDANAGIMKGTAMAFSPLLLSGLATFSEIATVESSTGVELALAGKAKVAFEATFGIYGKLVGGSIGMYNLAEIVATNKSAKEKAKKVAEYFLKPLFLPGG</sequence>
<evidence type="ECO:0000313" key="1">
    <source>
        <dbReference type="EMBL" id="AFL94531.1"/>
    </source>
</evidence>
<evidence type="ECO:0000313" key="2">
    <source>
        <dbReference type="Proteomes" id="UP000006064"/>
    </source>
</evidence>
<organism evidence="1 2">
    <name type="scientific">Thermococcus cleftensis (strain DSM 27260 / KACC 17922 / CL1)</name>
    <dbReference type="NCBI Taxonomy" id="163003"/>
    <lineage>
        <taxon>Archaea</taxon>
        <taxon>Methanobacteriati</taxon>
        <taxon>Methanobacteriota</taxon>
        <taxon>Thermococci</taxon>
        <taxon>Thermococcales</taxon>
        <taxon>Thermococcaceae</taxon>
        <taxon>Thermococcus</taxon>
    </lineage>
</organism>
<dbReference type="EMBL" id="CP003651">
    <property type="protein sequence ID" value="AFL94531.1"/>
    <property type="molecule type" value="Genomic_DNA"/>
</dbReference>
<dbReference type="Proteomes" id="UP000006064">
    <property type="component" value="Chromosome"/>
</dbReference>